<dbReference type="OrthoDB" id="1095333at2"/>
<name>A0A6I2MSI8_9FLAO</name>
<dbReference type="SMART" id="SM00812">
    <property type="entry name" value="Alpha_L_fucos"/>
    <property type="match status" value="1"/>
</dbReference>
<keyword evidence="6" id="KW-0326">Glycosidase</keyword>
<dbReference type="GO" id="GO:0006004">
    <property type="term" value="P:fucose metabolic process"/>
    <property type="evidence" value="ECO:0007669"/>
    <property type="project" value="InterPro"/>
</dbReference>
<evidence type="ECO:0000313" key="11">
    <source>
        <dbReference type="EMBL" id="MRX65390.1"/>
    </source>
</evidence>
<protein>
    <recommendedName>
        <fullName evidence="3">alpha-L-fucosidase</fullName>
        <ecNumber evidence="3">3.2.1.51</ecNumber>
    </recommendedName>
</protein>
<evidence type="ECO:0000256" key="3">
    <source>
        <dbReference type="ARBA" id="ARBA00012662"/>
    </source>
</evidence>
<gene>
    <name evidence="11" type="ORF">GJ691_14620</name>
</gene>
<evidence type="ECO:0000256" key="1">
    <source>
        <dbReference type="ARBA" id="ARBA00004071"/>
    </source>
</evidence>
<dbReference type="PANTHER" id="PTHR10030">
    <property type="entry name" value="ALPHA-L-FUCOSIDASE"/>
    <property type="match status" value="1"/>
</dbReference>
<dbReference type="PRINTS" id="PR00741">
    <property type="entry name" value="GLHYDRLASE29"/>
</dbReference>
<dbReference type="GO" id="GO:0004560">
    <property type="term" value="F:alpha-L-fucosidase activity"/>
    <property type="evidence" value="ECO:0007669"/>
    <property type="project" value="InterPro"/>
</dbReference>
<organism evidence="11 12">
    <name type="scientific">Maribacter luteus</name>
    <dbReference type="NCBI Taxonomy" id="2594478"/>
    <lineage>
        <taxon>Bacteria</taxon>
        <taxon>Pseudomonadati</taxon>
        <taxon>Bacteroidota</taxon>
        <taxon>Flavobacteriia</taxon>
        <taxon>Flavobacteriales</taxon>
        <taxon>Flavobacteriaceae</taxon>
        <taxon>Maribacter</taxon>
    </lineage>
</organism>
<evidence type="ECO:0000256" key="8">
    <source>
        <dbReference type="SAM" id="SignalP"/>
    </source>
</evidence>
<keyword evidence="4 8" id="KW-0732">Signal</keyword>
<keyword evidence="12" id="KW-1185">Reference proteome</keyword>
<dbReference type="EC" id="3.2.1.51" evidence="3"/>
<feature type="domain" description="Alpha-L-fucosidase C-terminal" evidence="10">
    <location>
        <begin position="378"/>
        <end position="458"/>
    </location>
</feature>
<evidence type="ECO:0000256" key="2">
    <source>
        <dbReference type="ARBA" id="ARBA00007951"/>
    </source>
</evidence>
<evidence type="ECO:0000256" key="5">
    <source>
        <dbReference type="ARBA" id="ARBA00022801"/>
    </source>
</evidence>
<feature type="chain" id="PRO_5026360475" description="alpha-L-fucosidase" evidence="8">
    <location>
        <begin position="22"/>
        <end position="460"/>
    </location>
</feature>
<dbReference type="Pfam" id="PF16757">
    <property type="entry name" value="Fucosidase_C"/>
    <property type="match status" value="1"/>
</dbReference>
<dbReference type="PIRSF" id="PIRSF001092">
    <property type="entry name" value="Alpha-L-fucosidase"/>
    <property type="match status" value="1"/>
</dbReference>
<evidence type="ECO:0000259" key="9">
    <source>
        <dbReference type="Pfam" id="PF01120"/>
    </source>
</evidence>
<evidence type="ECO:0000313" key="12">
    <source>
        <dbReference type="Proteomes" id="UP000443153"/>
    </source>
</evidence>
<dbReference type="InterPro" id="IPR031919">
    <property type="entry name" value="Fucosidase_C"/>
</dbReference>
<feature type="domain" description="Glycoside hydrolase family 29 N-terminal" evidence="9">
    <location>
        <begin position="21"/>
        <end position="363"/>
    </location>
</feature>
<dbReference type="AlphaFoldDB" id="A0A6I2MSI8"/>
<comment type="function">
    <text evidence="1">Alpha-L-fucosidase is responsible for hydrolyzing the alpha-1,6-linked fucose joined to the reducing-end N-acetylglucosamine of the carbohydrate moieties of glycoproteins.</text>
</comment>
<dbReference type="InterPro" id="IPR000933">
    <property type="entry name" value="Glyco_hydro_29"/>
</dbReference>
<dbReference type="InterPro" id="IPR057739">
    <property type="entry name" value="Glyco_hydro_29_N"/>
</dbReference>
<dbReference type="GO" id="GO:0016139">
    <property type="term" value="P:glycoside catabolic process"/>
    <property type="evidence" value="ECO:0007669"/>
    <property type="project" value="TreeGrafter"/>
</dbReference>
<dbReference type="EMBL" id="WKJH01000024">
    <property type="protein sequence ID" value="MRX65390.1"/>
    <property type="molecule type" value="Genomic_DNA"/>
</dbReference>
<evidence type="ECO:0000259" key="10">
    <source>
        <dbReference type="Pfam" id="PF16757"/>
    </source>
</evidence>
<proteinExistence type="inferred from homology"/>
<dbReference type="Pfam" id="PF01120">
    <property type="entry name" value="Alpha_L_fucos"/>
    <property type="match status" value="1"/>
</dbReference>
<dbReference type="Gene3D" id="2.60.40.1180">
    <property type="entry name" value="Golgi alpha-mannosidase II"/>
    <property type="match status" value="1"/>
</dbReference>
<dbReference type="PANTHER" id="PTHR10030:SF37">
    <property type="entry name" value="ALPHA-L-FUCOSIDASE-RELATED"/>
    <property type="match status" value="1"/>
</dbReference>
<feature type="signal peptide" evidence="8">
    <location>
        <begin position="1"/>
        <end position="21"/>
    </location>
</feature>
<dbReference type="Gene3D" id="3.20.20.80">
    <property type="entry name" value="Glycosidases"/>
    <property type="match status" value="1"/>
</dbReference>
<feature type="site" description="May be important for catalysis" evidence="7">
    <location>
        <position position="296"/>
    </location>
</feature>
<dbReference type="InterPro" id="IPR016286">
    <property type="entry name" value="FUC_metazoa-typ"/>
</dbReference>
<accession>A0A6I2MSI8</accession>
<comment type="caution">
    <text evidence="11">The sequence shown here is derived from an EMBL/GenBank/DDBJ whole genome shotgun (WGS) entry which is preliminary data.</text>
</comment>
<comment type="similarity">
    <text evidence="2">Belongs to the glycosyl hydrolase 29 family.</text>
</comment>
<sequence length="460" mass="53991">MNLKLRNVLLTFLLFTVLAYAQDKRTPYQYPKEQMKMETLGEWQDLKFGLFLHWGTYSQWGIVESWSLCPEDRSFTSVRPVGKSYYDYVKEYEKLQTTFNPVNFNPEKWAEAAKYAGMKYMVFTTKHHDGFNMYDTQESDYKITSPKTPFSSNPRADVTKEIFDAFRSKDFMAGAYYSISDWHHNDFWWDYFPPFDRHINYSPEKYPEKWQGFNDFIYNQLDELTSNYGKLGMLWFDLCDVSKDKKVDWARFEKVIHTNQPQALMVARHTYTKYENYRTPEQQVPDQALDYPWETCMTMGKSWSYKPGDEYKSVYELVQLLVKIVSRGGNFLLNVGPGPNGDFDSTAYERLKGIGDWMQINSEAIYGTKPISPYHETKLVFTQKADAVYAFYLPKEDETKMPAKISISSMQPEKGSQVFLLGHDKPLNWELNGAGFIVEIPAGLQRRPKSEHVWVLKFQP</sequence>
<evidence type="ECO:0000256" key="7">
    <source>
        <dbReference type="PIRSR" id="PIRSR001092-1"/>
    </source>
</evidence>
<dbReference type="Proteomes" id="UP000443153">
    <property type="component" value="Unassembled WGS sequence"/>
</dbReference>
<reference evidence="11 12" key="1">
    <citation type="submission" date="2019-11" db="EMBL/GenBank/DDBJ databases">
        <title>Maribacter lutea sp. nov., a marine bacterium isolated from intertidal sand.</title>
        <authorList>
            <person name="Liu A."/>
        </authorList>
    </citation>
    <scope>NUCLEOTIDE SEQUENCE [LARGE SCALE GENOMIC DNA]</scope>
    <source>
        <strain evidence="11 12">RZ05</strain>
    </source>
</reference>
<dbReference type="SUPFAM" id="SSF51445">
    <property type="entry name" value="(Trans)glycosidases"/>
    <property type="match status" value="1"/>
</dbReference>
<keyword evidence="5" id="KW-0378">Hydrolase</keyword>
<dbReference type="GO" id="GO:0005764">
    <property type="term" value="C:lysosome"/>
    <property type="evidence" value="ECO:0007669"/>
    <property type="project" value="TreeGrafter"/>
</dbReference>
<dbReference type="InterPro" id="IPR013780">
    <property type="entry name" value="Glyco_hydro_b"/>
</dbReference>
<dbReference type="InterPro" id="IPR017853">
    <property type="entry name" value="GH"/>
</dbReference>
<dbReference type="RefSeq" id="WP_154368176.1">
    <property type="nucleotide sequence ID" value="NZ_WKJH01000024.1"/>
</dbReference>
<evidence type="ECO:0000256" key="4">
    <source>
        <dbReference type="ARBA" id="ARBA00022729"/>
    </source>
</evidence>
<evidence type="ECO:0000256" key="6">
    <source>
        <dbReference type="ARBA" id="ARBA00023295"/>
    </source>
</evidence>